<dbReference type="Proteomes" id="UP001190700">
    <property type="component" value="Unassembled WGS sequence"/>
</dbReference>
<keyword evidence="3" id="KW-1185">Reference proteome</keyword>
<dbReference type="AlphaFoldDB" id="A0AAE0EQB3"/>
<proteinExistence type="predicted"/>
<evidence type="ECO:0000313" key="2">
    <source>
        <dbReference type="EMBL" id="KAK3236963.1"/>
    </source>
</evidence>
<evidence type="ECO:0000313" key="3">
    <source>
        <dbReference type="Proteomes" id="UP001190700"/>
    </source>
</evidence>
<dbReference type="EMBL" id="LGRX02034754">
    <property type="protein sequence ID" value="KAK3236963.1"/>
    <property type="molecule type" value="Genomic_DNA"/>
</dbReference>
<feature type="compositionally biased region" description="Acidic residues" evidence="1">
    <location>
        <begin position="109"/>
        <end position="124"/>
    </location>
</feature>
<evidence type="ECO:0000256" key="1">
    <source>
        <dbReference type="SAM" id="MobiDB-lite"/>
    </source>
</evidence>
<accession>A0AAE0EQB3</accession>
<sequence>MRGFPVKTPEEFDAEAHVPRAPAADEMQRGVQLMASLLKSTRKVFHKMTAGMVRQGYITAPRDIETLVELADAGQLPMPAALAADRGDCESDTDEDEEDPKSLVSGSDSDAEEIPLDEMPEDVNNDTQPKSCPKYP</sequence>
<feature type="compositionally biased region" description="Acidic residues" evidence="1">
    <location>
        <begin position="90"/>
        <end position="99"/>
    </location>
</feature>
<gene>
    <name evidence="2" type="ORF">CYMTET_52931</name>
</gene>
<organism evidence="2 3">
    <name type="scientific">Cymbomonas tetramitiformis</name>
    <dbReference type="NCBI Taxonomy" id="36881"/>
    <lineage>
        <taxon>Eukaryota</taxon>
        <taxon>Viridiplantae</taxon>
        <taxon>Chlorophyta</taxon>
        <taxon>Pyramimonadophyceae</taxon>
        <taxon>Pyramimonadales</taxon>
        <taxon>Pyramimonadaceae</taxon>
        <taxon>Cymbomonas</taxon>
    </lineage>
</organism>
<name>A0AAE0EQB3_9CHLO</name>
<comment type="caution">
    <text evidence="2">The sequence shown here is derived from an EMBL/GenBank/DDBJ whole genome shotgun (WGS) entry which is preliminary data.</text>
</comment>
<reference evidence="2 3" key="1">
    <citation type="journal article" date="2015" name="Genome Biol. Evol.">
        <title>Comparative Genomics of a Bacterivorous Green Alga Reveals Evolutionary Causalities and Consequences of Phago-Mixotrophic Mode of Nutrition.</title>
        <authorList>
            <person name="Burns J.A."/>
            <person name="Paasch A."/>
            <person name="Narechania A."/>
            <person name="Kim E."/>
        </authorList>
    </citation>
    <scope>NUCLEOTIDE SEQUENCE [LARGE SCALE GENOMIC DNA]</scope>
    <source>
        <strain evidence="2 3">PLY_AMNH</strain>
    </source>
</reference>
<protein>
    <submittedName>
        <fullName evidence="2">Uncharacterized protein</fullName>
    </submittedName>
</protein>
<feature type="region of interest" description="Disordered" evidence="1">
    <location>
        <begin position="79"/>
        <end position="136"/>
    </location>
</feature>